<organism evidence="2 3">
    <name type="scientific">Streptomyces microflavus</name>
    <name type="common">Streptomyces lipmanii</name>
    <dbReference type="NCBI Taxonomy" id="1919"/>
    <lineage>
        <taxon>Bacteria</taxon>
        <taxon>Bacillati</taxon>
        <taxon>Actinomycetota</taxon>
        <taxon>Actinomycetes</taxon>
        <taxon>Kitasatosporales</taxon>
        <taxon>Streptomycetaceae</taxon>
        <taxon>Streptomyces</taxon>
    </lineage>
</organism>
<name>A0ABV1Q2W4_STRMI</name>
<feature type="region of interest" description="Disordered" evidence="1">
    <location>
        <begin position="34"/>
        <end position="107"/>
    </location>
</feature>
<dbReference type="RefSeq" id="WP_350239896.1">
    <property type="nucleotide sequence ID" value="NZ_JBEJUE010000011.1"/>
</dbReference>
<reference evidence="2 3" key="1">
    <citation type="submission" date="2024-01" db="EMBL/GenBank/DDBJ databases">
        <title>Metagenomic exploration of the rhizosphere soil microbial community and their significance in facilitating the development of wild simulated ginseng.</title>
        <authorList>
            <person name="Huang J."/>
        </authorList>
    </citation>
    <scope>NUCLEOTIDE SEQUENCE [LARGE SCALE GENOMIC DNA]</scope>
    <source>
        <strain evidence="2 3">WY141</strain>
    </source>
</reference>
<dbReference type="EMBL" id="JBEJUE010000011">
    <property type="protein sequence ID" value="MER0425516.1"/>
    <property type="molecule type" value="Genomic_DNA"/>
</dbReference>
<proteinExistence type="predicted"/>
<feature type="compositionally biased region" description="Basic and acidic residues" evidence="1">
    <location>
        <begin position="60"/>
        <end position="69"/>
    </location>
</feature>
<sequence>MNASPPDPDDLFRQYDSFEDPELRSDFLEAMGITRPHINAQRNRHIKASRRSAASEPDEVAPRPREETLASKSRKLRPPRLRRRSRTTGTRPPNNTGETFRSRQRRRRERPAKFLVIIIRLD</sequence>
<accession>A0ABV1Q2W4</accession>
<feature type="compositionally biased region" description="Low complexity" evidence="1">
    <location>
        <begin position="87"/>
        <end position="97"/>
    </location>
</feature>
<keyword evidence="3" id="KW-1185">Reference proteome</keyword>
<evidence type="ECO:0000313" key="3">
    <source>
        <dbReference type="Proteomes" id="UP001456562"/>
    </source>
</evidence>
<evidence type="ECO:0000256" key="1">
    <source>
        <dbReference type="SAM" id="MobiDB-lite"/>
    </source>
</evidence>
<evidence type="ECO:0000313" key="2">
    <source>
        <dbReference type="EMBL" id="MER0425516.1"/>
    </source>
</evidence>
<gene>
    <name evidence="2" type="ORF">ABR748_14955</name>
</gene>
<feature type="compositionally biased region" description="Basic residues" evidence="1">
    <location>
        <begin position="72"/>
        <end position="86"/>
    </location>
</feature>
<dbReference type="Proteomes" id="UP001456562">
    <property type="component" value="Unassembled WGS sequence"/>
</dbReference>
<protein>
    <submittedName>
        <fullName evidence="2">Uncharacterized protein</fullName>
    </submittedName>
</protein>
<comment type="caution">
    <text evidence="2">The sequence shown here is derived from an EMBL/GenBank/DDBJ whole genome shotgun (WGS) entry which is preliminary data.</text>
</comment>